<evidence type="ECO:0000256" key="5">
    <source>
        <dbReference type="ARBA" id="ARBA00022927"/>
    </source>
</evidence>
<evidence type="ECO:0000256" key="6">
    <source>
        <dbReference type="ARBA" id="ARBA00023136"/>
    </source>
</evidence>
<keyword evidence="4" id="KW-0931">ER-Golgi transport</keyword>
<feature type="signal peptide" evidence="9">
    <location>
        <begin position="1"/>
        <end position="17"/>
    </location>
</feature>
<dbReference type="Pfam" id="PF14938">
    <property type="entry name" value="SNAP"/>
    <property type="match status" value="1"/>
</dbReference>
<dbReference type="GO" id="GO:0006886">
    <property type="term" value="P:intracellular protein transport"/>
    <property type="evidence" value="ECO:0007669"/>
    <property type="project" value="InterPro"/>
</dbReference>
<sequence length="398" mass="43809">MLGFVFLLLSCVVAVQTKPKQETFVPFLTTQRKNRVSGSSSSAATSSSSSSAGNNVSGWFTRNILQPLTGGPRIPEHTITDYYFFQMATLNDGSGSYIGLFNQWFVLSELQEVSEKDGVTIAGGSSGRAGGGNVYEAQAEAQKQNAIQAKGKRDYHGAARAYVETAKLYEKSGSQFNLMEAAGAYEDAFKAYNMVQQTGPGIQCLENAARLFRKNERGGSRAAKIYTQLGDLLKTQDTRKAVEMYRESAELYKSEGDGRALQATIKQAELLCALQQYQPAYTLYNDIVIPETMSQEILRYTTRDHIVNAILAHLGATQSDWVMLASDLTRFEELCPDFHGSAGYKALQALANAEWEQDPQAFQEACQGMNRLRSGGMPDWQVGLLLVEKKRLDEGSLL</sequence>
<reference evidence="10" key="1">
    <citation type="journal article" date="2020" name="Fungal Divers.">
        <title>Resolving the Mortierellaceae phylogeny through synthesis of multi-gene phylogenetics and phylogenomics.</title>
        <authorList>
            <person name="Vandepol N."/>
            <person name="Liber J."/>
            <person name="Desiro A."/>
            <person name="Na H."/>
            <person name="Kennedy M."/>
            <person name="Barry K."/>
            <person name="Grigoriev I.V."/>
            <person name="Miller A.N."/>
            <person name="O'Donnell K."/>
            <person name="Stajich J.E."/>
            <person name="Bonito G."/>
        </authorList>
    </citation>
    <scope>NUCLEOTIDE SEQUENCE</scope>
    <source>
        <strain evidence="10">NVP60</strain>
    </source>
</reference>
<dbReference type="OrthoDB" id="9984275at2759"/>
<dbReference type="Gene3D" id="1.25.40.10">
    <property type="entry name" value="Tetratricopeptide repeat domain"/>
    <property type="match status" value="1"/>
</dbReference>
<protein>
    <recommendedName>
        <fullName evidence="7">Gamma-soluble NSF attachment protein</fullName>
    </recommendedName>
    <alternativeName>
        <fullName evidence="8">N-ethylmaleimide-sensitive factor attachment protein gamma</fullName>
    </alternativeName>
</protein>
<evidence type="ECO:0000256" key="8">
    <source>
        <dbReference type="ARBA" id="ARBA00042485"/>
    </source>
</evidence>
<evidence type="ECO:0000256" key="1">
    <source>
        <dbReference type="ARBA" id="ARBA00004170"/>
    </source>
</evidence>
<keyword evidence="9" id="KW-0732">Signal</keyword>
<dbReference type="GO" id="GO:0005774">
    <property type="term" value="C:vacuolar membrane"/>
    <property type="evidence" value="ECO:0007669"/>
    <property type="project" value="TreeGrafter"/>
</dbReference>
<dbReference type="AlphaFoldDB" id="A0A9P6QTV1"/>
<comment type="similarity">
    <text evidence="2">Belongs to the SNAP family.</text>
</comment>
<comment type="caution">
    <text evidence="10">The sequence shown here is derived from an EMBL/GenBank/DDBJ whole genome shotgun (WGS) entry which is preliminary data.</text>
</comment>
<gene>
    <name evidence="10" type="ORF">BGZ97_003064</name>
</gene>
<comment type="subcellular location">
    <subcellularLocation>
        <location evidence="1">Membrane</location>
        <topology evidence="1">Peripheral membrane protein</topology>
    </subcellularLocation>
</comment>
<dbReference type="PANTHER" id="PTHR13768">
    <property type="entry name" value="SOLUBLE NSF ATTACHMENT PROTEIN SNAP"/>
    <property type="match status" value="1"/>
</dbReference>
<dbReference type="InterPro" id="IPR000744">
    <property type="entry name" value="NSF_attach"/>
</dbReference>
<feature type="chain" id="PRO_5040179964" description="Gamma-soluble NSF attachment protein" evidence="9">
    <location>
        <begin position="18"/>
        <end position="398"/>
    </location>
</feature>
<keyword evidence="11" id="KW-1185">Reference proteome</keyword>
<evidence type="ECO:0000256" key="4">
    <source>
        <dbReference type="ARBA" id="ARBA00022892"/>
    </source>
</evidence>
<dbReference type="EMBL" id="JAAAIN010001705">
    <property type="protein sequence ID" value="KAG0300849.1"/>
    <property type="molecule type" value="Genomic_DNA"/>
</dbReference>
<keyword evidence="6" id="KW-0472">Membrane</keyword>
<evidence type="ECO:0000256" key="9">
    <source>
        <dbReference type="SAM" id="SignalP"/>
    </source>
</evidence>
<keyword evidence="5" id="KW-0653">Protein transport</keyword>
<dbReference type="GO" id="GO:0016192">
    <property type="term" value="P:vesicle-mediated transport"/>
    <property type="evidence" value="ECO:0007669"/>
    <property type="project" value="UniProtKB-KW"/>
</dbReference>
<accession>A0A9P6QTV1</accession>
<dbReference type="GO" id="GO:0019905">
    <property type="term" value="F:syntaxin binding"/>
    <property type="evidence" value="ECO:0007669"/>
    <property type="project" value="TreeGrafter"/>
</dbReference>
<dbReference type="Proteomes" id="UP000823405">
    <property type="component" value="Unassembled WGS sequence"/>
</dbReference>
<keyword evidence="3" id="KW-0813">Transport</keyword>
<evidence type="ECO:0000313" key="10">
    <source>
        <dbReference type="EMBL" id="KAG0300849.1"/>
    </source>
</evidence>
<dbReference type="GO" id="GO:0005483">
    <property type="term" value="F:soluble NSF attachment protein activity"/>
    <property type="evidence" value="ECO:0007669"/>
    <property type="project" value="TreeGrafter"/>
</dbReference>
<name>A0A9P6QTV1_9FUNG</name>
<evidence type="ECO:0000256" key="3">
    <source>
        <dbReference type="ARBA" id="ARBA00022448"/>
    </source>
</evidence>
<dbReference type="PANTHER" id="PTHR13768:SF2">
    <property type="entry name" value="GAMMA-SOLUBLE NSF ATTACHMENT PROTEIN"/>
    <property type="match status" value="1"/>
</dbReference>
<proteinExistence type="inferred from homology"/>
<dbReference type="SUPFAM" id="SSF48452">
    <property type="entry name" value="TPR-like"/>
    <property type="match status" value="1"/>
</dbReference>
<dbReference type="GO" id="GO:0031201">
    <property type="term" value="C:SNARE complex"/>
    <property type="evidence" value="ECO:0007669"/>
    <property type="project" value="TreeGrafter"/>
</dbReference>
<evidence type="ECO:0000256" key="7">
    <source>
        <dbReference type="ARBA" id="ARBA00040047"/>
    </source>
</evidence>
<dbReference type="InterPro" id="IPR011990">
    <property type="entry name" value="TPR-like_helical_dom_sf"/>
</dbReference>
<evidence type="ECO:0000256" key="2">
    <source>
        <dbReference type="ARBA" id="ARBA00010050"/>
    </source>
</evidence>
<organism evidence="10 11">
    <name type="scientific">Linnemannia gamsii</name>
    <dbReference type="NCBI Taxonomy" id="64522"/>
    <lineage>
        <taxon>Eukaryota</taxon>
        <taxon>Fungi</taxon>
        <taxon>Fungi incertae sedis</taxon>
        <taxon>Mucoromycota</taxon>
        <taxon>Mortierellomycotina</taxon>
        <taxon>Mortierellomycetes</taxon>
        <taxon>Mortierellales</taxon>
        <taxon>Mortierellaceae</taxon>
        <taxon>Linnemannia</taxon>
    </lineage>
</organism>
<evidence type="ECO:0000313" key="11">
    <source>
        <dbReference type="Proteomes" id="UP000823405"/>
    </source>
</evidence>